<evidence type="ECO:0000256" key="3">
    <source>
        <dbReference type="ARBA" id="ARBA00022679"/>
    </source>
</evidence>
<evidence type="ECO:0000256" key="10">
    <source>
        <dbReference type="PROSITE-ProRule" id="PRU10141"/>
    </source>
</evidence>
<evidence type="ECO:0000256" key="9">
    <source>
        <dbReference type="ARBA" id="ARBA00049280"/>
    </source>
</evidence>
<dbReference type="InterPro" id="IPR008271">
    <property type="entry name" value="Ser/Thr_kinase_AS"/>
</dbReference>
<dbReference type="InterPro" id="IPR017441">
    <property type="entry name" value="Protein_kinase_ATP_BS"/>
</dbReference>
<comment type="catalytic activity">
    <reaction evidence="9">
        <text>[DNA-directed RNA polymerase] + ATP = phospho-[DNA-directed RNA polymerase] + ADP + H(+)</text>
        <dbReference type="Rhea" id="RHEA:10216"/>
        <dbReference type="Rhea" id="RHEA-COMP:11321"/>
        <dbReference type="Rhea" id="RHEA-COMP:11322"/>
        <dbReference type="ChEBI" id="CHEBI:15378"/>
        <dbReference type="ChEBI" id="CHEBI:30616"/>
        <dbReference type="ChEBI" id="CHEBI:43176"/>
        <dbReference type="ChEBI" id="CHEBI:68546"/>
        <dbReference type="ChEBI" id="CHEBI:456216"/>
        <dbReference type="EC" id="2.7.11.23"/>
    </reaction>
</comment>
<keyword evidence="14" id="KW-1185">Reference proteome</keyword>
<dbReference type="InterPro" id="IPR000719">
    <property type="entry name" value="Prot_kinase_dom"/>
</dbReference>
<feature type="compositionally biased region" description="Pro residues" evidence="11">
    <location>
        <begin position="165"/>
        <end position="176"/>
    </location>
</feature>
<comment type="catalytic activity">
    <reaction evidence="8">
        <text>L-seryl-[protein] + ATP = O-phospho-L-seryl-[protein] + ADP + H(+)</text>
        <dbReference type="Rhea" id="RHEA:17989"/>
        <dbReference type="Rhea" id="RHEA-COMP:9863"/>
        <dbReference type="Rhea" id="RHEA-COMP:11604"/>
        <dbReference type="ChEBI" id="CHEBI:15378"/>
        <dbReference type="ChEBI" id="CHEBI:29999"/>
        <dbReference type="ChEBI" id="CHEBI:30616"/>
        <dbReference type="ChEBI" id="CHEBI:83421"/>
        <dbReference type="ChEBI" id="CHEBI:456216"/>
        <dbReference type="EC" id="2.7.11.22"/>
    </reaction>
</comment>
<protein>
    <recommendedName>
        <fullName evidence="12">Protein kinase domain-containing protein</fullName>
    </recommendedName>
</protein>
<evidence type="ECO:0000256" key="2">
    <source>
        <dbReference type="ARBA" id="ARBA00022527"/>
    </source>
</evidence>
<dbReference type="GO" id="GO:0008024">
    <property type="term" value="C:cyclin/CDK positive transcription elongation factor complex"/>
    <property type="evidence" value="ECO:0007669"/>
    <property type="project" value="TreeGrafter"/>
</dbReference>
<keyword evidence="3" id="KW-0808">Transferase</keyword>
<feature type="compositionally biased region" description="Basic and acidic residues" evidence="11">
    <location>
        <begin position="89"/>
        <end position="102"/>
    </location>
</feature>
<evidence type="ECO:0000259" key="12">
    <source>
        <dbReference type="PROSITE" id="PS50011"/>
    </source>
</evidence>
<comment type="caution">
    <text evidence="13">The sequence shown here is derived from an EMBL/GenBank/DDBJ whole genome shotgun (WGS) entry which is preliminary data.</text>
</comment>
<feature type="compositionally biased region" description="Low complexity" evidence="11">
    <location>
        <begin position="133"/>
        <end position="164"/>
    </location>
</feature>
<dbReference type="GO" id="GO:0004693">
    <property type="term" value="F:cyclin-dependent protein serine/threonine kinase activity"/>
    <property type="evidence" value="ECO:0007669"/>
    <property type="project" value="UniProtKB-EC"/>
</dbReference>
<dbReference type="SMART" id="SM00220">
    <property type="entry name" value="S_TKc"/>
    <property type="match status" value="1"/>
</dbReference>
<sequence length="727" mass="81291">MERQSSSSKATGQSNIATPESPATSKHHDKRRESLDGRSGSKRSRDEYDRHRSHRHEKRRNYGDESSRYSRHDYDRSRRRSYSRRSSRERKSSSRSSYHDHGSSSSSSRRNDDRYHRSSRHERRRTTNDHDQQQQQQPSSSSSSSHHPPTTTTSSSSVTATAAAVPPPPPPPPPPSSSSHPPTTTSSQSSSQQQQPLPPSASVPQSTMVMQVPTTDQSLYQQQWNEYYGGSKDNQWNNGWSDYDYAAYYNSSEGAAAAAAYYQSYYQGYYDKSSSGVVPPPPSSSNDSSSQQHALPVPQPPSQPPSSSPWPMEDNGTKSIQRPPSPPPAKIDPRHWNDSMSMGGVPDTVLDDVGYPTKTPDDPALLFEKIGQVGEGNYGKVYKARNGKTGNLIALKRIRMKNDKDGFPITAMREIKLLQRLKHERIVELEEIMVAKGSVYMVLEYMDHDLSGILSHPNFKFEPAHAKSLVKQMLQGLAFLHQKGILHRDIKGSNLLINKKGQLKIADFGLARVFQRNSAHDYTNRVITLWYRPPELLLGATAYGPAVDIWSGGCIMIEFFAGKPVFNGVDEITQLDIIYKTMGTPTTETWPSITQLPWYDLVRPKEQYPNKFRELYEKTMSPGALELLEAMLSMNPEQRPTAEQALQFDYFTKEEPEAVMPANLLDVNGDWHEFESKQRKRQKGATAAAAAAAPPPPPPAINNGAKSQKQADTKISTKRTAVKSGSL</sequence>
<feature type="compositionally biased region" description="Polar residues" evidence="11">
    <location>
        <begin position="704"/>
        <end position="714"/>
    </location>
</feature>
<accession>A0AAD7UZW0</accession>
<evidence type="ECO:0000256" key="4">
    <source>
        <dbReference type="ARBA" id="ARBA00022741"/>
    </source>
</evidence>
<gene>
    <name evidence="13" type="ORF">O0I10_008361</name>
</gene>
<feature type="compositionally biased region" description="Basic and acidic residues" evidence="11">
    <location>
        <begin position="60"/>
        <end position="76"/>
    </location>
</feature>
<feature type="compositionally biased region" description="Low complexity" evidence="11">
    <location>
        <begin position="177"/>
        <end position="195"/>
    </location>
</feature>
<dbReference type="Pfam" id="PF00069">
    <property type="entry name" value="Pkinase"/>
    <property type="match status" value="1"/>
</dbReference>
<evidence type="ECO:0000256" key="8">
    <source>
        <dbReference type="ARBA" id="ARBA00048367"/>
    </source>
</evidence>
<dbReference type="InterPro" id="IPR050108">
    <property type="entry name" value="CDK"/>
</dbReference>
<dbReference type="RefSeq" id="XP_058340834.1">
    <property type="nucleotide sequence ID" value="XM_058488364.1"/>
</dbReference>
<comment type="catalytic activity">
    <reaction evidence="7">
        <text>L-threonyl-[protein] + ATP = O-phospho-L-threonyl-[protein] + ADP + H(+)</text>
        <dbReference type="Rhea" id="RHEA:46608"/>
        <dbReference type="Rhea" id="RHEA-COMP:11060"/>
        <dbReference type="Rhea" id="RHEA-COMP:11605"/>
        <dbReference type="ChEBI" id="CHEBI:15378"/>
        <dbReference type="ChEBI" id="CHEBI:30013"/>
        <dbReference type="ChEBI" id="CHEBI:30616"/>
        <dbReference type="ChEBI" id="CHEBI:61977"/>
        <dbReference type="ChEBI" id="CHEBI:456216"/>
        <dbReference type="EC" id="2.7.11.22"/>
    </reaction>
</comment>
<dbReference type="PANTHER" id="PTHR24056">
    <property type="entry name" value="CELL DIVISION PROTEIN KINASE"/>
    <property type="match status" value="1"/>
</dbReference>
<keyword evidence="2" id="KW-0723">Serine/threonine-protein kinase</keyword>
<feature type="domain" description="Protein kinase" evidence="12">
    <location>
        <begin position="367"/>
        <end position="651"/>
    </location>
</feature>
<dbReference type="GO" id="GO:0008353">
    <property type="term" value="F:RNA polymerase II CTD heptapeptide repeat kinase activity"/>
    <property type="evidence" value="ECO:0007669"/>
    <property type="project" value="UniProtKB-EC"/>
</dbReference>
<feature type="region of interest" description="Disordered" evidence="11">
    <location>
        <begin position="272"/>
        <end position="343"/>
    </location>
</feature>
<comment type="similarity">
    <text evidence="1">Belongs to the protein kinase superfamily. CMGC Ser/Thr protein kinase family. CDC2/CDKX subfamily.</text>
</comment>
<dbReference type="PANTHER" id="PTHR24056:SF546">
    <property type="entry name" value="CYCLIN-DEPENDENT KINASE 12"/>
    <property type="match status" value="1"/>
</dbReference>
<evidence type="ECO:0000256" key="5">
    <source>
        <dbReference type="ARBA" id="ARBA00022777"/>
    </source>
</evidence>
<feature type="compositionally biased region" description="Basic residues" evidence="11">
    <location>
        <begin position="77"/>
        <end position="88"/>
    </location>
</feature>
<dbReference type="FunFam" id="3.30.200.20:FF:000124">
    <property type="entry name" value="Cyclin-dependent kinase 4"/>
    <property type="match status" value="1"/>
</dbReference>
<name>A0AAD7UZW0_9FUNG</name>
<dbReference type="PROSITE" id="PS00107">
    <property type="entry name" value="PROTEIN_KINASE_ATP"/>
    <property type="match status" value="1"/>
</dbReference>
<dbReference type="FunFam" id="1.10.510.10:FF:000415">
    <property type="entry name" value="CMGC/CDK/CRK7 protein kinase, variant"/>
    <property type="match status" value="1"/>
</dbReference>
<proteinExistence type="inferred from homology"/>
<organism evidence="13 14">
    <name type="scientific">Lichtheimia ornata</name>
    <dbReference type="NCBI Taxonomy" id="688661"/>
    <lineage>
        <taxon>Eukaryota</taxon>
        <taxon>Fungi</taxon>
        <taxon>Fungi incertae sedis</taxon>
        <taxon>Mucoromycota</taxon>
        <taxon>Mucoromycotina</taxon>
        <taxon>Mucoromycetes</taxon>
        <taxon>Mucorales</taxon>
        <taxon>Lichtheimiaceae</taxon>
        <taxon>Lichtheimia</taxon>
    </lineage>
</organism>
<evidence type="ECO:0000313" key="14">
    <source>
        <dbReference type="Proteomes" id="UP001234581"/>
    </source>
</evidence>
<keyword evidence="5" id="KW-0418">Kinase</keyword>
<feature type="region of interest" description="Disordered" evidence="11">
    <location>
        <begin position="1"/>
        <end position="214"/>
    </location>
</feature>
<dbReference type="GeneID" id="83215768"/>
<dbReference type="PROSITE" id="PS50011">
    <property type="entry name" value="PROTEIN_KINASE_DOM"/>
    <property type="match status" value="1"/>
</dbReference>
<dbReference type="CDD" id="cd07840">
    <property type="entry name" value="STKc_CDK9_like"/>
    <property type="match status" value="1"/>
</dbReference>
<feature type="region of interest" description="Disordered" evidence="11">
    <location>
        <begin position="674"/>
        <end position="727"/>
    </location>
</feature>
<dbReference type="AlphaFoldDB" id="A0AAD7UZW0"/>
<reference evidence="13 14" key="1">
    <citation type="submission" date="2023-03" db="EMBL/GenBank/DDBJ databases">
        <title>Genome sequence of Lichtheimia ornata CBS 291.66.</title>
        <authorList>
            <person name="Mohabir J.T."/>
            <person name="Shea T.P."/>
            <person name="Kurbessoian T."/>
            <person name="Berby B."/>
            <person name="Fontaine J."/>
            <person name="Livny J."/>
            <person name="Gnirke A."/>
            <person name="Stajich J.E."/>
            <person name="Cuomo C.A."/>
        </authorList>
    </citation>
    <scope>NUCLEOTIDE SEQUENCE [LARGE SCALE GENOMIC DNA]</scope>
    <source>
        <strain evidence="13">CBS 291.66</strain>
    </source>
</reference>
<keyword evidence="4 10" id="KW-0547">Nucleotide-binding</keyword>
<evidence type="ECO:0000256" key="1">
    <source>
        <dbReference type="ARBA" id="ARBA00006485"/>
    </source>
</evidence>
<dbReference type="GO" id="GO:0030332">
    <property type="term" value="F:cyclin binding"/>
    <property type="evidence" value="ECO:0007669"/>
    <property type="project" value="TreeGrafter"/>
</dbReference>
<evidence type="ECO:0000256" key="6">
    <source>
        <dbReference type="ARBA" id="ARBA00022840"/>
    </source>
</evidence>
<dbReference type="Gene3D" id="1.10.510.10">
    <property type="entry name" value="Transferase(Phosphotransferase) domain 1"/>
    <property type="match status" value="1"/>
</dbReference>
<dbReference type="Proteomes" id="UP001234581">
    <property type="component" value="Unassembled WGS sequence"/>
</dbReference>
<dbReference type="GO" id="GO:0032968">
    <property type="term" value="P:positive regulation of transcription elongation by RNA polymerase II"/>
    <property type="evidence" value="ECO:0007669"/>
    <property type="project" value="TreeGrafter"/>
</dbReference>
<dbReference type="SUPFAM" id="SSF56112">
    <property type="entry name" value="Protein kinase-like (PK-like)"/>
    <property type="match status" value="1"/>
</dbReference>
<dbReference type="InterPro" id="IPR011009">
    <property type="entry name" value="Kinase-like_dom_sf"/>
</dbReference>
<evidence type="ECO:0000256" key="11">
    <source>
        <dbReference type="SAM" id="MobiDB-lite"/>
    </source>
</evidence>
<dbReference type="PROSITE" id="PS00108">
    <property type="entry name" value="PROTEIN_KINASE_ST"/>
    <property type="match status" value="1"/>
</dbReference>
<evidence type="ECO:0000313" key="13">
    <source>
        <dbReference type="EMBL" id="KAJ8655921.1"/>
    </source>
</evidence>
<dbReference type="Gene3D" id="3.30.200.20">
    <property type="entry name" value="Phosphorylase Kinase, domain 1"/>
    <property type="match status" value="1"/>
</dbReference>
<keyword evidence="6 10" id="KW-0067">ATP-binding</keyword>
<evidence type="ECO:0000256" key="7">
    <source>
        <dbReference type="ARBA" id="ARBA00047811"/>
    </source>
</evidence>
<feature type="binding site" evidence="10">
    <location>
        <position position="396"/>
    </location>
    <ligand>
        <name>ATP</name>
        <dbReference type="ChEBI" id="CHEBI:30616"/>
    </ligand>
</feature>
<dbReference type="EMBL" id="JARTCD010000044">
    <property type="protein sequence ID" value="KAJ8655921.1"/>
    <property type="molecule type" value="Genomic_DNA"/>
</dbReference>
<dbReference type="GO" id="GO:0005524">
    <property type="term" value="F:ATP binding"/>
    <property type="evidence" value="ECO:0007669"/>
    <property type="project" value="UniProtKB-UniRule"/>
</dbReference>
<feature type="compositionally biased region" description="Polar residues" evidence="11">
    <location>
        <begin position="1"/>
        <end position="24"/>
    </location>
</feature>
<feature type="compositionally biased region" description="Pro residues" evidence="11">
    <location>
        <begin position="297"/>
        <end position="308"/>
    </location>
</feature>